<dbReference type="PRINTS" id="PR01001">
    <property type="entry name" value="FADG3PDH"/>
</dbReference>
<evidence type="ECO:0000256" key="6">
    <source>
        <dbReference type="RuleBase" id="RU361217"/>
    </source>
</evidence>
<evidence type="ECO:0000256" key="3">
    <source>
        <dbReference type="ARBA" id="ARBA00022630"/>
    </source>
</evidence>
<dbReference type="PANTHER" id="PTHR11985">
    <property type="entry name" value="GLYCEROL-3-PHOSPHATE DEHYDROGENASE"/>
    <property type="match status" value="1"/>
</dbReference>
<evidence type="ECO:0000256" key="1">
    <source>
        <dbReference type="ARBA" id="ARBA00001974"/>
    </source>
</evidence>
<evidence type="ECO:0000256" key="2">
    <source>
        <dbReference type="ARBA" id="ARBA00007330"/>
    </source>
</evidence>
<keyword evidence="5 6" id="KW-0560">Oxidoreductase</keyword>
<comment type="catalytic activity">
    <reaction evidence="6">
        <text>a quinone + sn-glycerol 3-phosphate = dihydroxyacetone phosphate + a quinol</text>
        <dbReference type="Rhea" id="RHEA:18977"/>
        <dbReference type="ChEBI" id="CHEBI:24646"/>
        <dbReference type="ChEBI" id="CHEBI:57597"/>
        <dbReference type="ChEBI" id="CHEBI:57642"/>
        <dbReference type="ChEBI" id="CHEBI:132124"/>
        <dbReference type="EC" id="1.1.5.3"/>
    </reaction>
</comment>
<dbReference type="SUPFAM" id="SSF54373">
    <property type="entry name" value="FAD-linked reductases, C-terminal domain"/>
    <property type="match status" value="1"/>
</dbReference>
<comment type="similarity">
    <text evidence="2 6">Belongs to the FAD-dependent glycerol-3-phosphate dehydrogenase family.</text>
</comment>
<proteinExistence type="inferred from homology"/>
<keyword evidence="11" id="KW-1185">Reference proteome</keyword>
<dbReference type="InterPro" id="IPR006076">
    <property type="entry name" value="FAD-dep_OxRdtase"/>
</dbReference>
<dbReference type="SUPFAM" id="SSF51905">
    <property type="entry name" value="FAD/NAD(P)-binding domain"/>
    <property type="match status" value="1"/>
</dbReference>
<organism evidence="10 11">
    <name type="scientific">Kineococcus gynurae</name>
    <dbReference type="NCBI Taxonomy" id="452979"/>
    <lineage>
        <taxon>Bacteria</taxon>
        <taxon>Bacillati</taxon>
        <taxon>Actinomycetota</taxon>
        <taxon>Actinomycetes</taxon>
        <taxon>Kineosporiales</taxon>
        <taxon>Kineosporiaceae</taxon>
        <taxon>Kineococcus</taxon>
    </lineage>
</organism>
<evidence type="ECO:0000256" key="4">
    <source>
        <dbReference type="ARBA" id="ARBA00022827"/>
    </source>
</evidence>
<dbReference type="Proteomes" id="UP001589748">
    <property type="component" value="Unassembled WGS sequence"/>
</dbReference>
<evidence type="ECO:0000256" key="7">
    <source>
        <dbReference type="SAM" id="MobiDB-lite"/>
    </source>
</evidence>
<dbReference type="EMBL" id="JBHMDM010000001">
    <property type="protein sequence ID" value="MFB9375782.1"/>
    <property type="molecule type" value="Genomic_DNA"/>
</dbReference>
<dbReference type="RefSeq" id="WP_380139922.1">
    <property type="nucleotide sequence ID" value="NZ_JBHLUI010000012.1"/>
</dbReference>
<sequence length="568" mass="62034">METKALSAQARSDALREMAEKELDVLVIGGGVVGTGAALDAVTRGLRTGLVEARDWASGTSSRSSKLVHGGLRYLEMLDFALVHEALRERGLLRNRLAPHLVRPVPFLYPLTKRFAERPYVGSGIALYDAMAISGGNNTGFPLHRHLTRRGVAKEAPGIRKDAMVGAIQYYDGQVDDARHTMMIARTAAAYGALAANRTRVQRFVREGERVVGAVLKDLESGAEMTVKAKQVINATGVWTDETQELVAARGQFKVRASKGIHLVVPRDRIQSKTGMILRTEKSVLFIIPWGRHWIVGTTDTDWTLDKAHPAATSTDIDYVLDHANTVLRSPLTRADVEGVYAGLRPLLSGESESTSKLSREHVVGHPVPGLVVVAGGKYTTYRVMAKDAVDVAVDGLDGKIPESVTENVPLVGAEGYQAMWNQRHMIAARAGIHVDHVEHLLNRYGSLTTELVALIEKDPELGKVLPKADDYLAAEVVYAATHEGARHLDDVLARRTRISIETYDRGTESAELVADLMGDALGWDAERRASEVEHYRGRVEAERASQEQPDDESADRIRLGAPDIVPA</sequence>
<dbReference type="Pfam" id="PF16901">
    <property type="entry name" value="DAO_C"/>
    <property type="match status" value="1"/>
</dbReference>
<feature type="domain" description="FAD dependent oxidoreductase" evidence="8">
    <location>
        <begin position="24"/>
        <end position="381"/>
    </location>
</feature>
<dbReference type="InterPro" id="IPR038299">
    <property type="entry name" value="DAO_C_sf"/>
</dbReference>
<dbReference type="PROSITE" id="PS00978">
    <property type="entry name" value="FAD_G3PDH_2"/>
    <property type="match status" value="1"/>
</dbReference>
<comment type="cofactor">
    <cofactor evidence="1 6">
        <name>FAD</name>
        <dbReference type="ChEBI" id="CHEBI:57692"/>
    </cofactor>
</comment>
<keyword evidence="4" id="KW-0274">FAD</keyword>
<dbReference type="InterPro" id="IPR031656">
    <property type="entry name" value="DAO_C"/>
</dbReference>
<dbReference type="EC" id="1.1.5.3" evidence="6"/>
<dbReference type="PROSITE" id="PS00977">
    <property type="entry name" value="FAD_G3PDH_1"/>
    <property type="match status" value="1"/>
</dbReference>
<dbReference type="Pfam" id="PF01266">
    <property type="entry name" value="DAO"/>
    <property type="match status" value="1"/>
</dbReference>
<gene>
    <name evidence="10" type="ORF">ACFFVI_02260</name>
</gene>
<name>A0ABV5LNW6_9ACTN</name>
<keyword evidence="3 6" id="KW-0285">Flavoprotein</keyword>
<dbReference type="Gene3D" id="1.10.8.870">
    <property type="entry name" value="Alpha-glycerophosphate oxidase, cap domain"/>
    <property type="match status" value="1"/>
</dbReference>
<reference evidence="10 11" key="1">
    <citation type="submission" date="2024-09" db="EMBL/GenBank/DDBJ databases">
        <authorList>
            <person name="Sun Q."/>
            <person name="Mori K."/>
        </authorList>
    </citation>
    <scope>NUCLEOTIDE SEQUENCE [LARGE SCALE GENOMIC DNA]</scope>
    <source>
        <strain evidence="10 11">TISTR 1856</strain>
    </source>
</reference>
<evidence type="ECO:0000259" key="8">
    <source>
        <dbReference type="Pfam" id="PF01266"/>
    </source>
</evidence>
<comment type="caution">
    <text evidence="10">The sequence shown here is derived from an EMBL/GenBank/DDBJ whole genome shotgun (WGS) entry which is preliminary data.</text>
</comment>
<dbReference type="InterPro" id="IPR000447">
    <property type="entry name" value="G3P_DH_FAD-dep"/>
</dbReference>
<dbReference type="InterPro" id="IPR036188">
    <property type="entry name" value="FAD/NAD-bd_sf"/>
</dbReference>
<evidence type="ECO:0000313" key="10">
    <source>
        <dbReference type="EMBL" id="MFB9375782.1"/>
    </source>
</evidence>
<dbReference type="Gene3D" id="3.30.9.10">
    <property type="entry name" value="D-Amino Acid Oxidase, subunit A, domain 2"/>
    <property type="match status" value="1"/>
</dbReference>
<dbReference type="Gene3D" id="3.50.50.60">
    <property type="entry name" value="FAD/NAD(P)-binding domain"/>
    <property type="match status" value="1"/>
</dbReference>
<dbReference type="GO" id="GO:0016491">
    <property type="term" value="F:oxidoreductase activity"/>
    <property type="evidence" value="ECO:0007669"/>
    <property type="project" value="UniProtKB-KW"/>
</dbReference>
<accession>A0ABV5LNW6</accession>
<feature type="compositionally biased region" description="Basic and acidic residues" evidence="7">
    <location>
        <begin position="535"/>
        <end position="546"/>
    </location>
</feature>
<evidence type="ECO:0000313" key="11">
    <source>
        <dbReference type="Proteomes" id="UP001589748"/>
    </source>
</evidence>
<feature type="region of interest" description="Disordered" evidence="7">
    <location>
        <begin position="535"/>
        <end position="568"/>
    </location>
</feature>
<evidence type="ECO:0000256" key="5">
    <source>
        <dbReference type="ARBA" id="ARBA00023002"/>
    </source>
</evidence>
<evidence type="ECO:0000259" key="9">
    <source>
        <dbReference type="Pfam" id="PF16901"/>
    </source>
</evidence>
<feature type="domain" description="Alpha-glycerophosphate oxidase C-terminal" evidence="9">
    <location>
        <begin position="404"/>
        <end position="529"/>
    </location>
</feature>
<protein>
    <recommendedName>
        <fullName evidence="6">Glycerol-3-phosphate dehydrogenase</fullName>
        <ecNumber evidence="6">1.1.5.3</ecNumber>
    </recommendedName>
</protein>
<dbReference type="PANTHER" id="PTHR11985:SF31">
    <property type="entry name" value="GLYCEROL-3-PHOSPHATE DEHYDROGENASE 2"/>
    <property type="match status" value="1"/>
</dbReference>